<evidence type="ECO:0000313" key="2">
    <source>
        <dbReference type="EMBL" id="GHH05881.1"/>
    </source>
</evidence>
<sequence>MRAFGVALVGLISLTACTQVTNSGAGTNSKNEPISGSLTYNEMGTGGTFVLRGLAGYECTGTAVFDRTDTSTFPLTCTDGRSGTAMSTINRFASQQTISYRLSNGETGSVALGQI</sequence>
<evidence type="ECO:0000313" key="3">
    <source>
        <dbReference type="Proteomes" id="UP000611500"/>
    </source>
</evidence>
<dbReference type="EMBL" id="BNAP01000064">
    <property type="protein sequence ID" value="GHH05881.1"/>
    <property type="molecule type" value="Genomic_DNA"/>
</dbReference>
<proteinExistence type="predicted"/>
<dbReference type="PROSITE" id="PS51257">
    <property type="entry name" value="PROKAR_LIPOPROTEIN"/>
    <property type="match status" value="1"/>
</dbReference>
<accession>A0A8J3HBU1</accession>
<feature type="signal peptide" evidence="1">
    <location>
        <begin position="1"/>
        <end position="18"/>
    </location>
</feature>
<organism evidence="2 3">
    <name type="scientific">Pseudodonghicola xiamenensis</name>
    <dbReference type="NCBI Taxonomy" id="337702"/>
    <lineage>
        <taxon>Bacteria</taxon>
        <taxon>Pseudomonadati</taxon>
        <taxon>Pseudomonadota</taxon>
        <taxon>Alphaproteobacteria</taxon>
        <taxon>Rhodobacterales</taxon>
        <taxon>Paracoccaceae</taxon>
        <taxon>Pseudodonghicola</taxon>
    </lineage>
</organism>
<dbReference type="Proteomes" id="UP000611500">
    <property type="component" value="Unassembled WGS sequence"/>
</dbReference>
<reference evidence="2" key="2">
    <citation type="submission" date="2020-09" db="EMBL/GenBank/DDBJ databases">
        <authorList>
            <person name="Sun Q."/>
            <person name="Zhou Y."/>
        </authorList>
    </citation>
    <scope>NUCLEOTIDE SEQUENCE</scope>
    <source>
        <strain evidence="2">CGMCC 1.7081</strain>
    </source>
</reference>
<comment type="caution">
    <text evidence="2">The sequence shown here is derived from an EMBL/GenBank/DDBJ whole genome shotgun (WGS) entry which is preliminary data.</text>
</comment>
<keyword evidence="1" id="KW-0732">Signal</keyword>
<reference evidence="2" key="1">
    <citation type="journal article" date="2014" name="Int. J. Syst. Evol. Microbiol.">
        <title>Complete genome sequence of Corynebacterium casei LMG S-19264T (=DSM 44701T), isolated from a smear-ripened cheese.</title>
        <authorList>
            <consortium name="US DOE Joint Genome Institute (JGI-PGF)"/>
            <person name="Walter F."/>
            <person name="Albersmeier A."/>
            <person name="Kalinowski J."/>
            <person name="Ruckert C."/>
        </authorList>
    </citation>
    <scope>NUCLEOTIDE SEQUENCE</scope>
    <source>
        <strain evidence="2">CGMCC 1.7081</strain>
    </source>
</reference>
<protein>
    <submittedName>
        <fullName evidence="2">Uncharacterized protein</fullName>
    </submittedName>
</protein>
<evidence type="ECO:0000256" key="1">
    <source>
        <dbReference type="SAM" id="SignalP"/>
    </source>
</evidence>
<name>A0A8J3HBU1_9RHOB</name>
<keyword evidence="3" id="KW-1185">Reference proteome</keyword>
<gene>
    <name evidence="2" type="ORF">GCM10010961_44820</name>
</gene>
<dbReference type="AlphaFoldDB" id="A0A8J3HBU1"/>
<feature type="chain" id="PRO_5035327597" evidence="1">
    <location>
        <begin position="19"/>
        <end position="115"/>
    </location>
</feature>